<sequence>MIVEAKVESAAYALVKDGLLHQNRFRDWPRTLVRPRRKNHAVGCSGFVAYVVDLLRRDEGVLLVLLGIVISGEDVRTFMWLSLARGGPCSGYLDNIEGSAGNMNAFNRSPGLFTVAEGSSGQLSDEEVGHDGYFVNDEGD</sequence>
<reference evidence="2" key="1">
    <citation type="journal article" date="2023" name="Commun. Biol.">
        <title>Genome analysis of Parmales, the sister group of diatoms, reveals the evolutionary specialization of diatoms from phago-mixotrophs to photoautotrophs.</title>
        <authorList>
            <person name="Ban H."/>
            <person name="Sato S."/>
            <person name="Yoshikawa S."/>
            <person name="Yamada K."/>
            <person name="Nakamura Y."/>
            <person name="Ichinomiya M."/>
            <person name="Sato N."/>
            <person name="Blanc-Mathieu R."/>
            <person name="Endo H."/>
            <person name="Kuwata A."/>
            <person name="Ogata H."/>
        </authorList>
    </citation>
    <scope>NUCLEOTIDE SEQUENCE [LARGE SCALE GENOMIC DNA]</scope>
    <source>
        <strain evidence="2">NIES 3701</strain>
    </source>
</reference>
<dbReference type="Proteomes" id="UP001165085">
    <property type="component" value="Unassembled WGS sequence"/>
</dbReference>
<gene>
    <name evidence="1" type="ORF">TrST_g6571</name>
</gene>
<evidence type="ECO:0000313" key="1">
    <source>
        <dbReference type="EMBL" id="GMH76399.1"/>
    </source>
</evidence>
<dbReference type="EMBL" id="BRXY01000196">
    <property type="protein sequence ID" value="GMH76399.1"/>
    <property type="molecule type" value="Genomic_DNA"/>
</dbReference>
<comment type="caution">
    <text evidence="1">The sequence shown here is derived from an EMBL/GenBank/DDBJ whole genome shotgun (WGS) entry which is preliminary data.</text>
</comment>
<evidence type="ECO:0000313" key="2">
    <source>
        <dbReference type="Proteomes" id="UP001165085"/>
    </source>
</evidence>
<protein>
    <submittedName>
        <fullName evidence="1">Uncharacterized protein</fullName>
    </submittedName>
</protein>
<accession>A0A9W7ECL6</accession>
<dbReference type="AlphaFoldDB" id="A0A9W7ECL6"/>
<organism evidence="1 2">
    <name type="scientific">Triparma strigata</name>
    <dbReference type="NCBI Taxonomy" id="1606541"/>
    <lineage>
        <taxon>Eukaryota</taxon>
        <taxon>Sar</taxon>
        <taxon>Stramenopiles</taxon>
        <taxon>Ochrophyta</taxon>
        <taxon>Bolidophyceae</taxon>
        <taxon>Parmales</taxon>
        <taxon>Triparmaceae</taxon>
        <taxon>Triparma</taxon>
    </lineage>
</organism>
<proteinExistence type="predicted"/>
<name>A0A9W7ECL6_9STRA</name>
<keyword evidence="2" id="KW-1185">Reference proteome</keyword>